<keyword evidence="9 10" id="KW-0961">Cell wall biogenesis/degradation</keyword>
<evidence type="ECO:0000256" key="6">
    <source>
        <dbReference type="ARBA" id="ARBA00022960"/>
    </source>
</evidence>
<keyword evidence="2 10" id="KW-0436">Ligase</keyword>
<dbReference type="InterPro" id="IPR004101">
    <property type="entry name" value="Mur_ligase_C"/>
</dbReference>
<dbReference type="GO" id="GO:0009252">
    <property type="term" value="P:peptidoglycan biosynthetic process"/>
    <property type="evidence" value="ECO:0007669"/>
    <property type="project" value="UniProtKB-UniRule"/>
</dbReference>
<dbReference type="Proteomes" id="UP000183447">
    <property type="component" value="Unassembled WGS sequence"/>
</dbReference>
<reference evidence="15 16" key="1">
    <citation type="submission" date="2016-11" db="EMBL/GenBank/DDBJ databases">
        <authorList>
            <person name="Jaros S."/>
            <person name="Januszkiewicz K."/>
            <person name="Wedrychowicz H."/>
        </authorList>
    </citation>
    <scope>NUCLEOTIDE SEQUENCE [LARGE SCALE GENOMIC DNA]</scope>
    <source>
        <strain evidence="15 16">ATCC 23634</strain>
    </source>
</reference>
<evidence type="ECO:0000256" key="8">
    <source>
        <dbReference type="ARBA" id="ARBA00023306"/>
    </source>
</evidence>
<dbReference type="InterPro" id="IPR013221">
    <property type="entry name" value="Mur_ligase_cen"/>
</dbReference>
<evidence type="ECO:0000313" key="15">
    <source>
        <dbReference type="EMBL" id="SFZ82876.1"/>
    </source>
</evidence>
<organism evidence="15 16">
    <name type="scientific">Devosia enhydra</name>
    <dbReference type="NCBI Taxonomy" id="665118"/>
    <lineage>
        <taxon>Bacteria</taxon>
        <taxon>Pseudomonadati</taxon>
        <taxon>Pseudomonadota</taxon>
        <taxon>Alphaproteobacteria</taxon>
        <taxon>Hyphomicrobiales</taxon>
        <taxon>Devosiaceae</taxon>
        <taxon>Devosia</taxon>
    </lineage>
</organism>
<evidence type="ECO:0000313" key="16">
    <source>
        <dbReference type="Proteomes" id="UP000183447"/>
    </source>
</evidence>
<sequence>MNELASPLWTIAEIVAATNGYADGVTAQAVTAVSIDSRDIQPGALFVAIKGDTHDGHDFVGAALDAGAAAALVSADRAPALGRKGVIGVRDPMKALEALARAARERSTGQIVAITGSVGKTSTKEAVRTVLAASGKVHASIKSYNNHWGVPLMLANLPRNVPFGVFEIGMNHAGEIANLVKMVRPHIALVTSVAPAHLEFFPSVTAIAEAKAEILLSLEPGGTAVFNADHDYLHVLMGAARRLGITNIVTYGFDESSDWHIGAPRVSDGVTHATISHEGQVQRLALRVPGRHMIANATAAIVVNALVGGGAMSAIGALGQFAAPEGRGETLRLGNPKKPLLLVDESYNANTASMRAAMEVYSGITPPSGRKVLVLGDMLELGPESPNLHRSLADAVKATGATEIYLIGKGMAALRDALGDGQVTAHAESVEQLAETILGGLAPGDSVMVKGSKGVRLAGLVRRIRETFA</sequence>
<dbReference type="GO" id="GO:0005737">
    <property type="term" value="C:cytoplasm"/>
    <property type="evidence" value="ECO:0007669"/>
    <property type="project" value="UniProtKB-SubCell"/>
</dbReference>
<dbReference type="RefSeq" id="WP_072340057.1">
    <property type="nucleotide sequence ID" value="NZ_FPKU01000001.1"/>
</dbReference>
<evidence type="ECO:0000256" key="9">
    <source>
        <dbReference type="ARBA" id="ARBA00023316"/>
    </source>
</evidence>
<evidence type="ECO:0000256" key="3">
    <source>
        <dbReference type="ARBA" id="ARBA00022618"/>
    </source>
</evidence>
<dbReference type="SUPFAM" id="SSF63418">
    <property type="entry name" value="MurE/MurF N-terminal domain"/>
    <property type="match status" value="1"/>
</dbReference>
<keyword evidence="3 10" id="KW-0132">Cell division</keyword>
<dbReference type="GO" id="GO:0051301">
    <property type="term" value="P:cell division"/>
    <property type="evidence" value="ECO:0007669"/>
    <property type="project" value="UniProtKB-KW"/>
</dbReference>
<evidence type="ECO:0000256" key="1">
    <source>
        <dbReference type="ARBA" id="ARBA00022490"/>
    </source>
</evidence>
<comment type="pathway">
    <text evidence="10 11">Cell wall biogenesis; peptidoglycan biosynthesis.</text>
</comment>
<evidence type="ECO:0000256" key="4">
    <source>
        <dbReference type="ARBA" id="ARBA00022741"/>
    </source>
</evidence>
<dbReference type="STRING" id="665118.SAMN02983003_1325"/>
<dbReference type="InterPro" id="IPR036615">
    <property type="entry name" value="Mur_ligase_C_dom_sf"/>
</dbReference>
<feature type="domain" description="Mur ligase central" evidence="14">
    <location>
        <begin position="114"/>
        <end position="303"/>
    </location>
</feature>
<comment type="subcellular location">
    <subcellularLocation>
        <location evidence="10 11">Cytoplasm</location>
    </subcellularLocation>
</comment>
<keyword evidence="1 10" id="KW-0963">Cytoplasm</keyword>
<keyword evidence="5 10" id="KW-0067">ATP-binding</keyword>
<dbReference type="GO" id="GO:0071555">
    <property type="term" value="P:cell wall organization"/>
    <property type="evidence" value="ECO:0007669"/>
    <property type="project" value="UniProtKB-KW"/>
</dbReference>
<gene>
    <name evidence="10" type="primary">murF</name>
    <name evidence="15" type="ORF">SAMN02983003_1325</name>
</gene>
<dbReference type="OrthoDB" id="9801978at2"/>
<evidence type="ECO:0000256" key="7">
    <source>
        <dbReference type="ARBA" id="ARBA00022984"/>
    </source>
</evidence>
<keyword evidence="8 10" id="KW-0131">Cell cycle</keyword>
<feature type="domain" description="Mur ligase C-terminal" evidence="13">
    <location>
        <begin position="338"/>
        <end position="452"/>
    </location>
</feature>
<comment type="catalytic activity">
    <reaction evidence="10 11">
        <text>D-alanyl-D-alanine + UDP-N-acetyl-alpha-D-muramoyl-L-alanyl-gamma-D-glutamyl-meso-2,6-diaminopimelate + ATP = UDP-N-acetyl-alpha-D-muramoyl-L-alanyl-gamma-D-glutamyl-meso-2,6-diaminopimeloyl-D-alanyl-D-alanine + ADP + phosphate + H(+)</text>
        <dbReference type="Rhea" id="RHEA:28374"/>
        <dbReference type="ChEBI" id="CHEBI:15378"/>
        <dbReference type="ChEBI" id="CHEBI:30616"/>
        <dbReference type="ChEBI" id="CHEBI:43474"/>
        <dbReference type="ChEBI" id="CHEBI:57822"/>
        <dbReference type="ChEBI" id="CHEBI:61386"/>
        <dbReference type="ChEBI" id="CHEBI:83905"/>
        <dbReference type="ChEBI" id="CHEBI:456216"/>
        <dbReference type="EC" id="6.3.2.10"/>
    </reaction>
</comment>
<comment type="function">
    <text evidence="10 11">Involved in cell wall formation. Catalyzes the final step in the synthesis of UDP-N-acetylmuramoyl-pentapeptide, the precursor of murein.</text>
</comment>
<evidence type="ECO:0000259" key="14">
    <source>
        <dbReference type="Pfam" id="PF08245"/>
    </source>
</evidence>
<dbReference type="PANTHER" id="PTHR43024">
    <property type="entry name" value="UDP-N-ACETYLMURAMOYL-TRIPEPTIDE--D-ALANYL-D-ALANINE LIGASE"/>
    <property type="match status" value="1"/>
</dbReference>
<dbReference type="Gene3D" id="3.90.190.20">
    <property type="entry name" value="Mur ligase, C-terminal domain"/>
    <property type="match status" value="1"/>
</dbReference>
<dbReference type="GO" id="GO:0008360">
    <property type="term" value="P:regulation of cell shape"/>
    <property type="evidence" value="ECO:0007669"/>
    <property type="project" value="UniProtKB-KW"/>
</dbReference>
<accession>A0A1K2HW91</accession>
<dbReference type="GO" id="GO:0008766">
    <property type="term" value="F:UDP-N-acetylmuramoylalanyl-D-glutamyl-2,6-diaminopimelate-D-alanyl-D-alanine ligase activity"/>
    <property type="evidence" value="ECO:0007669"/>
    <property type="project" value="RHEA"/>
</dbReference>
<feature type="binding site" evidence="10">
    <location>
        <begin position="116"/>
        <end position="122"/>
    </location>
    <ligand>
        <name>ATP</name>
        <dbReference type="ChEBI" id="CHEBI:30616"/>
    </ligand>
</feature>
<evidence type="ECO:0000256" key="11">
    <source>
        <dbReference type="RuleBase" id="RU004136"/>
    </source>
</evidence>
<keyword evidence="6 10" id="KW-0133">Cell shape</keyword>
<dbReference type="InterPro" id="IPR005863">
    <property type="entry name" value="UDP-N-AcMur_synth"/>
</dbReference>
<dbReference type="PANTHER" id="PTHR43024:SF1">
    <property type="entry name" value="UDP-N-ACETYLMURAMOYL-TRIPEPTIDE--D-ALANYL-D-ALANINE LIGASE"/>
    <property type="match status" value="1"/>
</dbReference>
<feature type="domain" description="Mur ligase N-terminal catalytic" evidence="12">
    <location>
        <begin position="30"/>
        <end position="102"/>
    </location>
</feature>
<dbReference type="EMBL" id="FPKU01000001">
    <property type="protein sequence ID" value="SFZ82876.1"/>
    <property type="molecule type" value="Genomic_DNA"/>
</dbReference>
<keyword evidence="7 10" id="KW-0573">Peptidoglycan synthesis</keyword>
<dbReference type="InterPro" id="IPR035911">
    <property type="entry name" value="MurE/MurF_N"/>
</dbReference>
<keyword evidence="16" id="KW-1185">Reference proteome</keyword>
<comment type="similarity">
    <text evidence="10">Belongs to the MurCDEF family. MurF subfamily.</text>
</comment>
<dbReference type="EC" id="6.3.2.10" evidence="10 11"/>
<name>A0A1K2HW91_9HYPH</name>
<evidence type="ECO:0000259" key="13">
    <source>
        <dbReference type="Pfam" id="PF02875"/>
    </source>
</evidence>
<dbReference type="Pfam" id="PF02875">
    <property type="entry name" value="Mur_ligase_C"/>
    <property type="match status" value="1"/>
</dbReference>
<dbReference type="GO" id="GO:0005524">
    <property type="term" value="F:ATP binding"/>
    <property type="evidence" value="ECO:0007669"/>
    <property type="project" value="UniProtKB-UniRule"/>
</dbReference>
<evidence type="ECO:0000259" key="12">
    <source>
        <dbReference type="Pfam" id="PF01225"/>
    </source>
</evidence>
<dbReference type="UniPathway" id="UPA00219"/>
<protein>
    <recommendedName>
        <fullName evidence="10 11">UDP-N-acetylmuramoyl-tripeptide--D-alanyl-D-alanine ligase</fullName>
        <ecNumber evidence="10 11">6.3.2.10</ecNumber>
    </recommendedName>
    <alternativeName>
        <fullName evidence="10">D-alanyl-D-alanine-adding enzyme</fullName>
    </alternativeName>
</protein>
<dbReference type="HAMAP" id="MF_02019">
    <property type="entry name" value="MurF"/>
    <property type="match status" value="1"/>
</dbReference>
<evidence type="ECO:0000256" key="2">
    <source>
        <dbReference type="ARBA" id="ARBA00022598"/>
    </source>
</evidence>
<dbReference type="SUPFAM" id="SSF53623">
    <property type="entry name" value="MurD-like peptide ligases, catalytic domain"/>
    <property type="match status" value="1"/>
</dbReference>
<proteinExistence type="inferred from homology"/>
<dbReference type="SUPFAM" id="SSF53244">
    <property type="entry name" value="MurD-like peptide ligases, peptide-binding domain"/>
    <property type="match status" value="1"/>
</dbReference>
<evidence type="ECO:0000256" key="5">
    <source>
        <dbReference type="ARBA" id="ARBA00022840"/>
    </source>
</evidence>
<dbReference type="NCBIfam" id="TIGR01143">
    <property type="entry name" value="murF"/>
    <property type="match status" value="1"/>
</dbReference>
<dbReference type="Pfam" id="PF08245">
    <property type="entry name" value="Mur_ligase_M"/>
    <property type="match status" value="1"/>
</dbReference>
<dbReference type="GO" id="GO:0047480">
    <property type="term" value="F:UDP-N-acetylmuramoyl-tripeptide-D-alanyl-D-alanine ligase activity"/>
    <property type="evidence" value="ECO:0007669"/>
    <property type="project" value="UniProtKB-UniRule"/>
</dbReference>
<dbReference type="InterPro" id="IPR000713">
    <property type="entry name" value="Mur_ligase_N"/>
</dbReference>
<dbReference type="Gene3D" id="3.40.1390.10">
    <property type="entry name" value="MurE/MurF, N-terminal domain"/>
    <property type="match status" value="1"/>
</dbReference>
<keyword evidence="4 10" id="KW-0547">Nucleotide-binding</keyword>
<dbReference type="Gene3D" id="3.40.1190.10">
    <property type="entry name" value="Mur-like, catalytic domain"/>
    <property type="match status" value="1"/>
</dbReference>
<dbReference type="InterPro" id="IPR051046">
    <property type="entry name" value="MurCDEF_CellWall_CoF430Synth"/>
</dbReference>
<dbReference type="InterPro" id="IPR036565">
    <property type="entry name" value="Mur-like_cat_sf"/>
</dbReference>
<evidence type="ECO:0000256" key="10">
    <source>
        <dbReference type="HAMAP-Rule" id="MF_02019"/>
    </source>
</evidence>
<dbReference type="Pfam" id="PF01225">
    <property type="entry name" value="Mur_ligase"/>
    <property type="match status" value="1"/>
</dbReference>
<dbReference type="AlphaFoldDB" id="A0A1K2HW91"/>